<gene>
    <name evidence="2" type="ORF">ACFO5W_06325</name>
</gene>
<dbReference type="EMBL" id="JBHSGA010000011">
    <property type="protein sequence ID" value="MFC4526250.1"/>
    <property type="molecule type" value="Genomic_DNA"/>
</dbReference>
<reference evidence="3" key="1">
    <citation type="journal article" date="2019" name="Int. J. Syst. Evol. Microbiol.">
        <title>The Global Catalogue of Microorganisms (GCM) 10K type strain sequencing project: providing services to taxonomists for standard genome sequencing and annotation.</title>
        <authorList>
            <consortium name="The Broad Institute Genomics Platform"/>
            <consortium name="The Broad Institute Genome Sequencing Center for Infectious Disease"/>
            <person name="Wu L."/>
            <person name="Ma J."/>
        </authorList>
    </citation>
    <scope>NUCLEOTIDE SEQUENCE [LARGE SCALE GENOMIC DNA]</scope>
    <source>
        <strain evidence="3">CCM 4481</strain>
    </source>
</reference>
<sequence length="192" mass="20070">MIPLTLNADDVQVLFADLQPNLVANSRTVQPQAIAAAARVLAEIAHILNVPMTFATVPVQGKAGAVISELQGYADQHNTFERFAAGTFMQPAIEATLSSHRRKTLIISGFSTEVAVLQSALAAIQVGYTVLIAVDAIGSRSLRTESAALKHMELAGALLTSVLSVGALLAPDFSQPPGSSVLSALADLRLVD</sequence>
<dbReference type="PANTHER" id="PTHR43559">
    <property type="entry name" value="HYDROLASE YCAC-RELATED"/>
    <property type="match status" value="1"/>
</dbReference>
<dbReference type="Gene3D" id="3.40.50.850">
    <property type="entry name" value="Isochorismatase-like"/>
    <property type="match status" value="1"/>
</dbReference>
<dbReference type="Pfam" id="PF00857">
    <property type="entry name" value="Isochorismatase"/>
    <property type="match status" value="1"/>
</dbReference>
<accession>A0ABV9BZS3</accession>
<dbReference type="RefSeq" id="WP_266150928.1">
    <property type="nucleotide sequence ID" value="NZ_CP064028.1"/>
</dbReference>
<evidence type="ECO:0000259" key="1">
    <source>
        <dbReference type="Pfam" id="PF00857"/>
    </source>
</evidence>
<dbReference type="InterPro" id="IPR053152">
    <property type="entry name" value="Hydrolase_YcaC-like"/>
</dbReference>
<keyword evidence="3" id="KW-1185">Reference proteome</keyword>
<dbReference type="InterPro" id="IPR036380">
    <property type="entry name" value="Isochorismatase-like_sf"/>
</dbReference>
<proteinExistence type="predicted"/>
<protein>
    <submittedName>
        <fullName evidence="2">Isochorismatase family protein</fullName>
    </submittedName>
</protein>
<comment type="caution">
    <text evidence="2">The sequence shown here is derived from an EMBL/GenBank/DDBJ whole genome shotgun (WGS) entry which is preliminary data.</text>
</comment>
<organism evidence="2 3">
    <name type="scientific">Dyella halodurans</name>
    <dbReference type="NCBI Taxonomy" id="1920171"/>
    <lineage>
        <taxon>Bacteria</taxon>
        <taxon>Pseudomonadati</taxon>
        <taxon>Pseudomonadota</taxon>
        <taxon>Gammaproteobacteria</taxon>
        <taxon>Lysobacterales</taxon>
        <taxon>Rhodanobacteraceae</taxon>
        <taxon>Dyella</taxon>
    </lineage>
</organism>
<feature type="domain" description="Isochorismatase-like" evidence="1">
    <location>
        <begin position="13"/>
        <end position="161"/>
    </location>
</feature>
<dbReference type="Proteomes" id="UP001595961">
    <property type="component" value="Unassembled WGS sequence"/>
</dbReference>
<dbReference type="InterPro" id="IPR000868">
    <property type="entry name" value="Isochorismatase-like_dom"/>
</dbReference>
<dbReference type="SUPFAM" id="SSF52499">
    <property type="entry name" value="Isochorismatase-like hydrolases"/>
    <property type="match status" value="1"/>
</dbReference>
<evidence type="ECO:0000313" key="2">
    <source>
        <dbReference type="EMBL" id="MFC4526250.1"/>
    </source>
</evidence>
<name>A0ABV9BZS3_9GAMM</name>
<dbReference type="PANTHER" id="PTHR43559:SF3">
    <property type="entry name" value="HYDROLASE YCAC-RELATED"/>
    <property type="match status" value="1"/>
</dbReference>
<evidence type="ECO:0000313" key="3">
    <source>
        <dbReference type="Proteomes" id="UP001595961"/>
    </source>
</evidence>